<accession>A0ABQ6IG56</accession>
<keyword evidence="3" id="KW-1185">Reference proteome</keyword>
<evidence type="ECO:0000313" key="3">
    <source>
        <dbReference type="Proteomes" id="UP001157125"/>
    </source>
</evidence>
<dbReference type="Proteomes" id="UP001157125">
    <property type="component" value="Unassembled WGS sequence"/>
</dbReference>
<comment type="caution">
    <text evidence="2">The sequence shown here is derived from an EMBL/GenBank/DDBJ whole genome shotgun (WGS) entry which is preliminary data.</text>
</comment>
<protein>
    <submittedName>
        <fullName evidence="2">Uncharacterized protein</fullName>
    </submittedName>
</protein>
<proteinExistence type="predicted"/>
<dbReference type="EMBL" id="BSUN01000001">
    <property type="protein sequence ID" value="GMA36152.1"/>
    <property type="molecule type" value="Genomic_DNA"/>
</dbReference>
<sequence length="60" mass="6613">MGDEITLTGSEGDVSLEVTGRYLNENEGDFFVTFPTGDEPVRRRRGRADARGVRRLGGAR</sequence>
<name>A0ABQ6IG56_9MICO</name>
<feature type="region of interest" description="Disordered" evidence="1">
    <location>
        <begin position="34"/>
        <end position="60"/>
    </location>
</feature>
<evidence type="ECO:0000313" key="2">
    <source>
        <dbReference type="EMBL" id="GMA36152.1"/>
    </source>
</evidence>
<evidence type="ECO:0000256" key="1">
    <source>
        <dbReference type="SAM" id="MobiDB-lite"/>
    </source>
</evidence>
<reference evidence="3" key="1">
    <citation type="journal article" date="2019" name="Int. J. Syst. Evol. Microbiol.">
        <title>The Global Catalogue of Microorganisms (GCM) 10K type strain sequencing project: providing services to taxonomists for standard genome sequencing and annotation.</title>
        <authorList>
            <consortium name="The Broad Institute Genomics Platform"/>
            <consortium name="The Broad Institute Genome Sequencing Center for Infectious Disease"/>
            <person name="Wu L."/>
            <person name="Ma J."/>
        </authorList>
    </citation>
    <scope>NUCLEOTIDE SEQUENCE [LARGE SCALE GENOMIC DNA]</scope>
    <source>
        <strain evidence="3">NBRC 112299</strain>
    </source>
</reference>
<gene>
    <name evidence="2" type="ORF">GCM10025876_23560</name>
</gene>
<organism evidence="2 3">
    <name type="scientific">Demequina litorisediminis</name>
    <dbReference type="NCBI Taxonomy" id="1849022"/>
    <lineage>
        <taxon>Bacteria</taxon>
        <taxon>Bacillati</taxon>
        <taxon>Actinomycetota</taxon>
        <taxon>Actinomycetes</taxon>
        <taxon>Micrococcales</taxon>
        <taxon>Demequinaceae</taxon>
        <taxon>Demequina</taxon>
    </lineage>
</organism>
<dbReference type="RefSeq" id="WP_284328420.1">
    <property type="nucleotide sequence ID" value="NZ_BSUN01000001.1"/>
</dbReference>